<feature type="transmembrane region" description="Helical" evidence="8">
    <location>
        <begin position="61"/>
        <end position="79"/>
    </location>
</feature>
<gene>
    <name evidence="9" type="ORF">A3J61_01145</name>
</gene>
<keyword evidence="6 8" id="KW-1133">Transmembrane helix</keyword>
<feature type="transmembrane region" description="Helical" evidence="8">
    <location>
        <begin position="141"/>
        <end position="159"/>
    </location>
</feature>
<organism evidence="9 10">
    <name type="scientific">Candidatus Nomurabacteria bacterium RIFCSPHIGHO2_02_FULL_38_15</name>
    <dbReference type="NCBI Taxonomy" id="1801752"/>
    <lineage>
        <taxon>Bacteria</taxon>
        <taxon>Candidatus Nomuraibacteriota</taxon>
    </lineage>
</organism>
<reference evidence="9 10" key="1">
    <citation type="journal article" date="2016" name="Nat. Commun.">
        <title>Thousands of microbial genomes shed light on interconnected biogeochemical processes in an aquifer system.</title>
        <authorList>
            <person name="Anantharaman K."/>
            <person name="Brown C.T."/>
            <person name="Hug L.A."/>
            <person name="Sharon I."/>
            <person name="Castelle C.J."/>
            <person name="Probst A.J."/>
            <person name="Thomas B.C."/>
            <person name="Singh A."/>
            <person name="Wilkins M.J."/>
            <person name="Karaoz U."/>
            <person name="Brodie E.L."/>
            <person name="Williams K.H."/>
            <person name="Hubbard S.S."/>
            <person name="Banfield J.F."/>
        </authorList>
    </citation>
    <scope>NUCLEOTIDE SEQUENCE [LARGE SCALE GENOMIC DNA]</scope>
</reference>
<evidence type="ECO:0000313" key="10">
    <source>
        <dbReference type="Proteomes" id="UP000179686"/>
    </source>
</evidence>
<evidence type="ECO:0008006" key="11">
    <source>
        <dbReference type="Google" id="ProtNLM"/>
    </source>
</evidence>
<feature type="transmembrane region" description="Helical" evidence="8">
    <location>
        <begin position="12"/>
        <end position="31"/>
    </location>
</feature>
<evidence type="ECO:0000256" key="4">
    <source>
        <dbReference type="ARBA" id="ARBA00022960"/>
    </source>
</evidence>
<evidence type="ECO:0000256" key="5">
    <source>
        <dbReference type="ARBA" id="ARBA00022984"/>
    </source>
</evidence>
<evidence type="ECO:0000256" key="8">
    <source>
        <dbReference type="SAM" id="Phobius"/>
    </source>
</evidence>
<dbReference type="InterPro" id="IPR004268">
    <property type="entry name" value="MurJ"/>
</dbReference>
<feature type="transmembrane region" description="Helical" evidence="8">
    <location>
        <begin position="473"/>
        <end position="492"/>
    </location>
</feature>
<dbReference type="InterPro" id="IPR051050">
    <property type="entry name" value="Lipid_II_flippase_MurJ/MviN"/>
</dbReference>
<feature type="transmembrane region" description="Helical" evidence="8">
    <location>
        <begin position="99"/>
        <end position="120"/>
    </location>
</feature>
<keyword evidence="3 8" id="KW-0812">Transmembrane</keyword>
<dbReference type="PRINTS" id="PR01806">
    <property type="entry name" value="VIRFACTRMVIN"/>
</dbReference>
<feature type="transmembrane region" description="Helical" evidence="8">
    <location>
        <begin position="435"/>
        <end position="453"/>
    </location>
</feature>
<keyword evidence="5" id="KW-0573">Peptidoglycan synthesis</keyword>
<feature type="transmembrane region" description="Helical" evidence="8">
    <location>
        <begin position="248"/>
        <end position="267"/>
    </location>
</feature>
<accession>A0A1F6VSL7</accession>
<dbReference type="PANTHER" id="PTHR47019:SF1">
    <property type="entry name" value="LIPID II FLIPPASE MURJ"/>
    <property type="match status" value="1"/>
</dbReference>
<dbReference type="GO" id="GO:0015648">
    <property type="term" value="F:lipid-linked peptidoglycan transporter activity"/>
    <property type="evidence" value="ECO:0007669"/>
    <property type="project" value="TreeGrafter"/>
</dbReference>
<feature type="transmembrane region" description="Helical" evidence="8">
    <location>
        <begin position="273"/>
        <end position="294"/>
    </location>
</feature>
<dbReference type="STRING" id="1801752.A3J61_01145"/>
<evidence type="ECO:0000313" key="9">
    <source>
        <dbReference type="EMBL" id="OGI72556.1"/>
    </source>
</evidence>
<name>A0A1F6VSL7_9BACT</name>
<evidence type="ECO:0000256" key="1">
    <source>
        <dbReference type="ARBA" id="ARBA00004651"/>
    </source>
</evidence>
<comment type="subcellular location">
    <subcellularLocation>
        <location evidence="1">Cell membrane</location>
        <topology evidence="1">Multi-pass membrane protein</topology>
    </subcellularLocation>
</comment>
<feature type="transmembrane region" description="Helical" evidence="8">
    <location>
        <begin position="362"/>
        <end position="381"/>
    </location>
</feature>
<feature type="transmembrane region" description="Helical" evidence="8">
    <location>
        <begin position="504"/>
        <end position="524"/>
    </location>
</feature>
<feature type="transmembrane region" description="Helical" evidence="8">
    <location>
        <begin position="393"/>
        <end position="415"/>
    </location>
</feature>
<comment type="caution">
    <text evidence="9">The sequence shown here is derived from an EMBL/GenBank/DDBJ whole genome shotgun (WGS) entry which is preliminary data.</text>
</comment>
<evidence type="ECO:0000256" key="7">
    <source>
        <dbReference type="ARBA" id="ARBA00023136"/>
    </source>
</evidence>
<feature type="transmembrane region" description="Helical" evidence="8">
    <location>
        <begin position="193"/>
        <end position="212"/>
    </location>
</feature>
<dbReference type="GO" id="GO:0005886">
    <property type="term" value="C:plasma membrane"/>
    <property type="evidence" value="ECO:0007669"/>
    <property type="project" value="UniProtKB-SubCell"/>
</dbReference>
<protein>
    <recommendedName>
        <fullName evidence="11">Lipid II flippase MurJ</fullName>
    </recommendedName>
</protein>
<dbReference type="GO" id="GO:0009252">
    <property type="term" value="P:peptidoglycan biosynthetic process"/>
    <property type="evidence" value="ECO:0007669"/>
    <property type="project" value="UniProtKB-KW"/>
</dbReference>
<dbReference type="Pfam" id="PF03023">
    <property type="entry name" value="MurJ"/>
    <property type="match status" value="1"/>
</dbReference>
<evidence type="ECO:0000256" key="3">
    <source>
        <dbReference type="ARBA" id="ARBA00022692"/>
    </source>
</evidence>
<dbReference type="AlphaFoldDB" id="A0A1F6VSL7"/>
<sequence length="544" mass="60372">MFKKLYQSTSQSVQGAAIVLAISAILAQLFGLVRDKLLAHLVGPGAMLDVYYSAFRIPDILFNTVATFFSAAILLPFLANYLNKGDEVGGRRFLRDSTISFSILIIIVCTVTYFLFPYLSRGLVIGFSEPMRILYIQIGRILLLSPIILGLSNLIGTITQYYKHFIIWSLAPLFYNIGIICGILFYPRFGLNAIVSGVVFGALLHLSIQLPIIYKHKYLKLVGLGQYGFKEMFSIFKTALPRTISLSLNNLVMLILIATATIMSVGSVSLFTFAYTISLVPLTLIGLTFSVAVFPDLSKIFNQSTTNQVNSEFVEKFKSTARKIFALTTIIAFVFIIFRGPLIDLLLGSGAFTSYHTLRTSWLLFIACFGMVPAGMVQLYLRAFYATGDTRRPFIATFITAISTIIITLFGLFIFNTTNFPVMISNLTGLLVADTYVLVLTFAVAISSIINVFLLRAITRKYLGISGTISKSLIFKTLFVAIASNIIAFGFYKLVISYADGTAMRYGLFIVTLIIDAVIIYALAKKMQLNEVYDYMKAYIAKII</sequence>
<dbReference type="GO" id="GO:0008360">
    <property type="term" value="P:regulation of cell shape"/>
    <property type="evidence" value="ECO:0007669"/>
    <property type="project" value="UniProtKB-KW"/>
</dbReference>
<keyword evidence="4" id="KW-0133">Cell shape</keyword>
<dbReference type="GO" id="GO:0034204">
    <property type="term" value="P:lipid translocation"/>
    <property type="evidence" value="ECO:0007669"/>
    <property type="project" value="TreeGrafter"/>
</dbReference>
<dbReference type="PANTHER" id="PTHR47019">
    <property type="entry name" value="LIPID II FLIPPASE MURJ"/>
    <property type="match status" value="1"/>
</dbReference>
<dbReference type="EMBL" id="MFUC01000004">
    <property type="protein sequence ID" value="OGI72556.1"/>
    <property type="molecule type" value="Genomic_DNA"/>
</dbReference>
<feature type="transmembrane region" description="Helical" evidence="8">
    <location>
        <begin position="165"/>
        <end position="186"/>
    </location>
</feature>
<feature type="transmembrane region" description="Helical" evidence="8">
    <location>
        <begin position="324"/>
        <end position="342"/>
    </location>
</feature>
<evidence type="ECO:0000256" key="2">
    <source>
        <dbReference type="ARBA" id="ARBA00022475"/>
    </source>
</evidence>
<proteinExistence type="predicted"/>
<evidence type="ECO:0000256" key="6">
    <source>
        <dbReference type="ARBA" id="ARBA00022989"/>
    </source>
</evidence>
<keyword evidence="7 8" id="KW-0472">Membrane</keyword>
<keyword evidence="2" id="KW-1003">Cell membrane</keyword>
<dbReference type="Proteomes" id="UP000179686">
    <property type="component" value="Unassembled WGS sequence"/>
</dbReference>